<keyword evidence="1" id="KW-0304">Gas vesicle</keyword>
<dbReference type="RefSeq" id="WP_132243838.1">
    <property type="nucleotide sequence ID" value="NZ_SLWV01000006.1"/>
</dbReference>
<sequence length="359" mass="41452">MEPNRRPQATLNDLLDRILDKGILLNTDLIISVSGIPLIGINLKLALAGMETMLEYGIMKDWDEAQRAVAAREIEIKEPQLCEDEYIVFSVLGTHWYSKGIYESWRVGMIYITNKRVIMFRRMPAEVLFETSYEEIKAMALKEMPHYTGVTRKELNILLKEDEVAKLHTKDTVALKEAIENIIGTKGICLEDNSIFPDKKELLGDFLQPEEEITHEGKMWYLMPLVTNQSTNYQWKPGHLYLTNKRLCWWYDFEKRMVCDIPPDKLVHVTVQGGGFGSVLVGEKSLMVLYREERENKAVCFSGEETSLREWEKIIRELTIEQSVGKNIETCPKCGRKASRESLIEKGCSRCGWVSYRIK</sequence>
<organism evidence="4 5">
    <name type="scientific">Marinisporobacter balticus</name>
    <dbReference type="NCBI Taxonomy" id="2018667"/>
    <lineage>
        <taxon>Bacteria</taxon>
        <taxon>Bacillati</taxon>
        <taxon>Bacillota</taxon>
        <taxon>Clostridia</taxon>
        <taxon>Peptostreptococcales</taxon>
        <taxon>Thermotaleaceae</taxon>
        <taxon>Marinisporobacter</taxon>
    </lineage>
</organism>
<dbReference type="SUPFAM" id="SSF50729">
    <property type="entry name" value="PH domain-like"/>
    <property type="match status" value="1"/>
</dbReference>
<proteinExistence type="inferred from homology"/>
<dbReference type="InterPro" id="IPR018493">
    <property type="entry name" value="GvpA-like_CS"/>
</dbReference>
<dbReference type="GO" id="GO:0012506">
    <property type="term" value="C:vesicle membrane"/>
    <property type="evidence" value="ECO:0007669"/>
    <property type="project" value="InterPro"/>
</dbReference>
<dbReference type="PANTHER" id="PTHR35344:SF4">
    <property type="entry name" value="GAS VESICLE PROTEIN A1"/>
    <property type="match status" value="1"/>
</dbReference>
<dbReference type="PROSITE" id="PS00234">
    <property type="entry name" value="GAS_VESICLE_A_1"/>
    <property type="match status" value="1"/>
</dbReference>
<accession>A0A4R2L0Q6</accession>
<evidence type="ECO:0000313" key="4">
    <source>
        <dbReference type="EMBL" id="TCO77369.1"/>
    </source>
</evidence>
<comment type="caution">
    <text evidence="4">The sequence shown here is derived from an EMBL/GenBank/DDBJ whole genome shotgun (WGS) entry which is preliminary data.</text>
</comment>
<dbReference type="InterPro" id="IPR000638">
    <property type="entry name" value="Gas-vesicle_GvpA-like"/>
</dbReference>
<dbReference type="EMBL" id="SLWV01000006">
    <property type="protein sequence ID" value="TCO77369.1"/>
    <property type="molecule type" value="Genomic_DNA"/>
</dbReference>
<comment type="subcellular location">
    <subcellularLocation>
        <location evidence="2">Gas vesicle</location>
    </subcellularLocation>
</comment>
<evidence type="ECO:0000256" key="2">
    <source>
        <dbReference type="ARBA" id="ARBA00035108"/>
    </source>
</evidence>
<dbReference type="AlphaFoldDB" id="A0A4R2L0Q6"/>
<dbReference type="Pfam" id="PF00741">
    <property type="entry name" value="Gas_vesicle"/>
    <property type="match status" value="1"/>
</dbReference>
<dbReference type="InterPro" id="IPR050530">
    <property type="entry name" value="GvpA"/>
</dbReference>
<protein>
    <submittedName>
        <fullName evidence="4">Gas vesicle protein GvpA/GvpJ/GvpM family</fullName>
    </submittedName>
</protein>
<dbReference type="GO" id="GO:0031411">
    <property type="term" value="C:gas vesicle"/>
    <property type="evidence" value="ECO:0007669"/>
    <property type="project" value="UniProtKB-SubCell"/>
</dbReference>
<dbReference type="GO" id="GO:0005198">
    <property type="term" value="F:structural molecule activity"/>
    <property type="evidence" value="ECO:0007669"/>
    <property type="project" value="InterPro"/>
</dbReference>
<evidence type="ECO:0000256" key="1">
    <source>
        <dbReference type="ARBA" id="ARBA00022987"/>
    </source>
</evidence>
<dbReference type="PANTHER" id="PTHR35344">
    <property type="entry name" value="GAS VESICLE STRUCTURAL PROTEIN 2-RELATED"/>
    <property type="match status" value="1"/>
</dbReference>
<evidence type="ECO:0000313" key="5">
    <source>
        <dbReference type="Proteomes" id="UP000294919"/>
    </source>
</evidence>
<reference evidence="4 5" key="1">
    <citation type="submission" date="2019-03" db="EMBL/GenBank/DDBJ databases">
        <title>Genomic Encyclopedia of Type Strains, Phase IV (KMG-IV): sequencing the most valuable type-strain genomes for metagenomic binning, comparative biology and taxonomic classification.</title>
        <authorList>
            <person name="Goeker M."/>
        </authorList>
    </citation>
    <scope>NUCLEOTIDE SEQUENCE [LARGE SCALE GENOMIC DNA]</scope>
    <source>
        <strain evidence="4 5">DSM 102940</strain>
    </source>
</reference>
<dbReference type="OrthoDB" id="4961198at2"/>
<evidence type="ECO:0000256" key="3">
    <source>
        <dbReference type="ARBA" id="ARBA00035646"/>
    </source>
</evidence>
<keyword evidence="5" id="KW-1185">Reference proteome</keyword>
<gene>
    <name evidence="4" type="ORF">EV214_10611</name>
</gene>
<name>A0A4R2L0Q6_9FIRM</name>
<comment type="similarity">
    <text evidence="3">Belongs to the gas vesicle GvpA family.</text>
</comment>
<dbReference type="Proteomes" id="UP000294919">
    <property type="component" value="Unassembled WGS sequence"/>
</dbReference>